<proteinExistence type="predicted"/>
<dbReference type="Proteomes" id="UP000249248">
    <property type="component" value="Unassembled WGS sequence"/>
</dbReference>
<name>A0A2W1N0M8_9FLAO</name>
<organism evidence="1 2">
    <name type="scientific">Putridiphycobacter roseus</name>
    <dbReference type="NCBI Taxonomy" id="2219161"/>
    <lineage>
        <taxon>Bacteria</taxon>
        <taxon>Pseudomonadati</taxon>
        <taxon>Bacteroidota</taxon>
        <taxon>Flavobacteriia</taxon>
        <taxon>Flavobacteriales</taxon>
        <taxon>Crocinitomicaceae</taxon>
        <taxon>Putridiphycobacter</taxon>
    </lineage>
</organism>
<evidence type="ECO:0000313" key="2">
    <source>
        <dbReference type="Proteomes" id="UP000249248"/>
    </source>
</evidence>
<comment type="caution">
    <text evidence="1">The sequence shown here is derived from an EMBL/GenBank/DDBJ whole genome shotgun (WGS) entry which is preliminary data.</text>
</comment>
<sequence length="359" mass="42286">MNWKRNLLINRVMAKKHSKSQAKEISEKTFELNITTELLNISKSFIWYMDHSPLSHFLDETIWREFLNQSVFFAEGLTQDQESKVGGGYDVSIHCKHPISGSGRLMFLQYKAGKRVGYCQNKESHFNKDNSISSGSEHAMFTFNDAAKKRQHSILQELAKNNNIQAESVMYVFPRITETIDFYDKVGNLIENSSFVPVLDLDEQAKKQSPAITINEGVVHKYRTSYDGLKSEVNFFFFKYIYTNYHLQKLLGEMICVQLERFFKILKKRREFRNDKFQFEIIRILEHAIFNSITSYFKTNITEFVLDDIRFYLRKIEQYFSYDTIPNAPSTYTTIVPKQGLKLELQEFENYSSINYQIF</sequence>
<dbReference type="AlphaFoldDB" id="A0A2W1N0M8"/>
<dbReference type="EMBL" id="QKSB01000005">
    <property type="protein sequence ID" value="PZE17080.1"/>
    <property type="molecule type" value="Genomic_DNA"/>
</dbReference>
<reference evidence="1 2" key="1">
    <citation type="submission" date="2018-06" db="EMBL/GenBank/DDBJ databases">
        <title>The draft genome sequence of Crocinitomix sp. SM1701.</title>
        <authorList>
            <person name="Zhang X."/>
        </authorList>
    </citation>
    <scope>NUCLEOTIDE SEQUENCE [LARGE SCALE GENOMIC DNA]</scope>
    <source>
        <strain evidence="1 2">SM1701</strain>
    </source>
</reference>
<gene>
    <name evidence="1" type="ORF">DNU06_10070</name>
</gene>
<protein>
    <submittedName>
        <fullName evidence="1">Uncharacterized protein</fullName>
    </submittedName>
</protein>
<keyword evidence="2" id="KW-1185">Reference proteome</keyword>
<evidence type="ECO:0000313" key="1">
    <source>
        <dbReference type="EMBL" id="PZE17080.1"/>
    </source>
</evidence>
<accession>A0A2W1N0M8</accession>